<evidence type="ECO:0000313" key="3">
    <source>
        <dbReference type="Proteomes" id="UP000179258"/>
    </source>
</evidence>
<keyword evidence="1" id="KW-0472">Membrane</keyword>
<keyword evidence="1" id="KW-1133">Transmembrane helix</keyword>
<comment type="caution">
    <text evidence="2">The sequence shown here is derived from an EMBL/GenBank/DDBJ whole genome shotgun (WGS) entry which is preliminary data.</text>
</comment>
<gene>
    <name evidence="2" type="ORF">A3D59_01310</name>
</gene>
<proteinExistence type="predicted"/>
<sequence>MEILIFILSVLAITVLVWLANKILPFKICPICVGVSGTWVWILAGISSGLLNVENWRMIVAMAMGAAVVGIAYQGEKRFDWAKQSIFRFRVPVIVVGFPLAYWVINNIDWVSLAAALAVLAPVFYFYFVVSAGQRSGSGTTAGGGKVAELVEKLKNCCD</sequence>
<dbReference type="AlphaFoldDB" id="A0A1G2R3E5"/>
<dbReference type="EMBL" id="MHTX01000041">
    <property type="protein sequence ID" value="OHA67385.1"/>
    <property type="molecule type" value="Genomic_DNA"/>
</dbReference>
<feature type="transmembrane region" description="Helical" evidence="1">
    <location>
        <begin position="56"/>
        <end position="75"/>
    </location>
</feature>
<evidence type="ECO:0000313" key="2">
    <source>
        <dbReference type="EMBL" id="OHA67385.1"/>
    </source>
</evidence>
<reference evidence="2 3" key="1">
    <citation type="journal article" date="2016" name="Nat. Commun.">
        <title>Thousands of microbial genomes shed light on interconnected biogeochemical processes in an aquifer system.</title>
        <authorList>
            <person name="Anantharaman K."/>
            <person name="Brown C.T."/>
            <person name="Hug L.A."/>
            <person name="Sharon I."/>
            <person name="Castelle C.J."/>
            <person name="Probst A.J."/>
            <person name="Thomas B.C."/>
            <person name="Singh A."/>
            <person name="Wilkins M.J."/>
            <person name="Karaoz U."/>
            <person name="Brodie E.L."/>
            <person name="Williams K.H."/>
            <person name="Hubbard S.S."/>
            <person name="Banfield J.F."/>
        </authorList>
    </citation>
    <scope>NUCLEOTIDE SEQUENCE [LARGE SCALE GENOMIC DNA]</scope>
</reference>
<dbReference type="Proteomes" id="UP000179258">
    <property type="component" value="Unassembled WGS sequence"/>
</dbReference>
<accession>A0A1G2R3E5</accession>
<keyword evidence="1" id="KW-0812">Transmembrane</keyword>
<organism evidence="2 3">
    <name type="scientific">Candidatus Wildermuthbacteria bacterium RIFCSPHIGHO2_02_FULL_47_17</name>
    <dbReference type="NCBI Taxonomy" id="1802452"/>
    <lineage>
        <taxon>Bacteria</taxon>
        <taxon>Candidatus Wildermuthiibacteriota</taxon>
    </lineage>
</organism>
<feature type="transmembrane region" description="Helical" evidence="1">
    <location>
        <begin position="111"/>
        <end position="130"/>
    </location>
</feature>
<feature type="transmembrane region" description="Helical" evidence="1">
    <location>
        <begin position="6"/>
        <end position="24"/>
    </location>
</feature>
<protein>
    <submittedName>
        <fullName evidence="2">Uncharacterized protein</fullName>
    </submittedName>
</protein>
<name>A0A1G2R3E5_9BACT</name>
<feature type="transmembrane region" description="Helical" evidence="1">
    <location>
        <begin position="31"/>
        <end position="50"/>
    </location>
</feature>
<evidence type="ECO:0000256" key="1">
    <source>
        <dbReference type="SAM" id="Phobius"/>
    </source>
</evidence>
<feature type="transmembrane region" description="Helical" evidence="1">
    <location>
        <begin position="87"/>
        <end position="105"/>
    </location>
</feature>